<accession>A0A5B7DK06</accession>
<sequence length="157" mass="17452">MRFAVKSGAMVGIALRAAANCGLQNRHIVGCDGQRHQGREDTQFVCSARVMGRWVEESNKEGIAGSCVHHLAQVLAQFSHHHKLLHRPNSLPGDNRKENFTSTILQDTKELRTYPYLGGGVTVAEHKLVHDVLLQLMSLQLLRVVVVRKLPETTQNA</sequence>
<comment type="caution">
    <text evidence="1">The sequence shown here is derived from an EMBL/GenBank/DDBJ whole genome shotgun (WGS) entry which is preliminary data.</text>
</comment>
<proteinExistence type="predicted"/>
<dbReference type="AlphaFoldDB" id="A0A5B7DK06"/>
<name>A0A5B7DK06_PORTR</name>
<dbReference type="Proteomes" id="UP000324222">
    <property type="component" value="Unassembled WGS sequence"/>
</dbReference>
<reference evidence="1 2" key="1">
    <citation type="submission" date="2019-05" db="EMBL/GenBank/DDBJ databases">
        <title>Another draft genome of Portunus trituberculatus and its Hox gene families provides insights of decapod evolution.</title>
        <authorList>
            <person name="Jeong J.-H."/>
            <person name="Song I."/>
            <person name="Kim S."/>
            <person name="Choi T."/>
            <person name="Kim D."/>
            <person name="Ryu S."/>
            <person name="Kim W."/>
        </authorList>
    </citation>
    <scope>NUCLEOTIDE SEQUENCE [LARGE SCALE GENOMIC DNA]</scope>
    <source>
        <tissue evidence="1">Muscle</tissue>
    </source>
</reference>
<dbReference type="EMBL" id="VSRR010001017">
    <property type="protein sequence ID" value="MPC21790.1"/>
    <property type="molecule type" value="Genomic_DNA"/>
</dbReference>
<evidence type="ECO:0000313" key="2">
    <source>
        <dbReference type="Proteomes" id="UP000324222"/>
    </source>
</evidence>
<keyword evidence="2" id="KW-1185">Reference proteome</keyword>
<gene>
    <name evidence="1" type="ORF">E2C01_014785</name>
</gene>
<protein>
    <submittedName>
        <fullName evidence="1">Uncharacterized protein</fullName>
    </submittedName>
</protein>
<evidence type="ECO:0000313" key="1">
    <source>
        <dbReference type="EMBL" id="MPC21790.1"/>
    </source>
</evidence>
<organism evidence="1 2">
    <name type="scientific">Portunus trituberculatus</name>
    <name type="common">Swimming crab</name>
    <name type="synonym">Neptunus trituberculatus</name>
    <dbReference type="NCBI Taxonomy" id="210409"/>
    <lineage>
        <taxon>Eukaryota</taxon>
        <taxon>Metazoa</taxon>
        <taxon>Ecdysozoa</taxon>
        <taxon>Arthropoda</taxon>
        <taxon>Crustacea</taxon>
        <taxon>Multicrustacea</taxon>
        <taxon>Malacostraca</taxon>
        <taxon>Eumalacostraca</taxon>
        <taxon>Eucarida</taxon>
        <taxon>Decapoda</taxon>
        <taxon>Pleocyemata</taxon>
        <taxon>Brachyura</taxon>
        <taxon>Eubrachyura</taxon>
        <taxon>Portunoidea</taxon>
        <taxon>Portunidae</taxon>
        <taxon>Portuninae</taxon>
        <taxon>Portunus</taxon>
    </lineage>
</organism>